<keyword evidence="2" id="KW-0449">Lipoprotein</keyword>
<dbReference type="PANTHER" id="PTHR30203:SF25">
    <property type="entry name" value="OUTER MEMBRANE PROTEIN-RELATED"/>
    <property type="match status" value="1"/>
</dbReference>
<proteinExistence type="inferred from homology"/>
<keyword evidence="2" id="KW-0472">Membrane</keyword>
<dbReference type="InterPro" id="IPR003423">
    <property type="entry name" value="OMP_efflux"/>
</dbReference>
<keyword evidence="2" id="KW-1134">Transmembrane beta strand</keyword>
<dbReference type="RefSeq" id="WP_237378086.1">
    <property type="nucleotide sequence ID" value="NZ_CP071793.1"/>
</dbReference>
<dbReference type="NCBIfam" id="TIGR01845">
    <property type="entry name" value="outer_NodT"/>
    <property type="match status" value="1"/>
</dbReference>
<dbReference type="SUPFAM" id="SSF56954">
    <property type="entry name" value="Outer membrane efflux proteins (OEP)"/>
    <property type="match status" value="1"/>
</dbReference>
<dbReference type="GO" id="GO:0015562">
    <property type="term" value="F:efflux transmembrane transporter activity"/>
    <property type="evidence" value="ECO:0007669"/>
    <property type="project" value="InterPro"/>
</dbReference>
<evidence type="ECO:0000313" key="3">
    <source>
        <dbReference type="EMBL" id="QTD48435.1"/>
    </source>
</evidence>
<evidence type="ECO:0000256" key="1">
    <source>
        <dbReference type="ARBA" id="ARBA00007613"/>
    </source>
</evidence>
<accession>A0A8A4TPC5</accession>
<sequence>MIWIAEWRRRWRTGAVVAVIGFGLPHCAPVRPYQIPESPEIQDTAFIAVENPRIRTGEPVATWWTEFEDTDLSRLIDRSMAHNHDVRQALARVREARALSRASGFDRYPTATSNLSATRERASKESLTGDFFDPEYSSYSLGLSASWELDLFGRVSQGIAAAEAGEGFSNADLADTQVVVAGEVGMAYMGLRGAQYRLDVARRNVANQQQTYDMIRDLAEGGRSSDLDVVRAEALLSQTRAAMAPLEAEIDRNLNRLAVLTGQPPAALRENLSQVRPLPSLPASVDVGDPASLLRRRPDIRRAERGLARVSAQYNLEATDIFPRVSILGSLGFLATNFSNLLSSDAVTYSIGPSIDWAAFDLGRQRAEAEAADARVEGALAAYEQSVLLALEDVDTALSAFAREEQRRQELQVAARASARAVELARLRFDAGLDSFLDFLDAERTLLNAEQALAESEVGVATRLVTVYKALGGGWNIAPEGAAGEGAATPGE</sequence>
<comment type="subcellular location">
    <subcellularLocation>
        <location evidence="2">Cell membrane</location>
        <topology evidence="2">Lipid-anchor</topology>
    </subcellularLocation>
</comment>
<dbReference type="Gene3D" id="1.20.1600.10">
    <property type="entry name" value="Outer membrane efflux proteins (OEP)"/>
    <property type="match status" value="1"/>
</dbReference>
<evidence type="ECO:0000313" key="4">
    <source>
        <dbReference type="Proteomes" id="UP000663929"/>
    </source>
</evidence>
<protein>
    <submittedName>
        <fullName evidence="3">TolC family protein</fullName>
    </submittedName>
</protein>
<dbReference type="AlphaFoldDB" id="A0A8A4TPC5"/>
<dbReference type="EMBL" id="CP071793">
    <property type="protein sequence ID" value="QTD48435.1"/>
    <property type="molecule type" value="Genomic_DNA"/>
</dbReference>
<comment type="similarity">
    <text evidence="1 2">Belongs to the outer membrane factor (OMF) (TC 1.B.17) family.</text>
</comment>
<dbReference type="Proteomes" id="UP000663929">
    <property type="component" value="Chromosome"/>
</dbReference>
<name>A0A8A4TPC5_SULCO</name>
<dbReference type="GO" id="GO:0005886">
    <property type="term" value="C:plasma membrane"/>
    <property type="evidence" value="ECO:0007669"/>
    <property type="project" value="UniProtKB-SubCell"/>
</dbReference>
<dbReference type="Pfam" id="PF02321">
    <property type="entry name" value="OEP"/>
    <property type="match status" value="2"/>
</dbReference>
<organism evidence="3 4">
    <name type="scientific">Sulfidibacter corallicola</name>
    <dbReference type="NCBI Taxonomy" id="2818388"/>
    <lineage>
        <taxon>Bacteria</taxon>
        <taxon>Pseudomonadati</taxon>
        <taxon>Acidobacteriota</taxon>
        <taxon>Holophagae</taxon>
        <taxon>Acanthopleuribacterales</taxon>
        <taxon>Acanthopleuribacteraceae</taxon>
        <taxon>Sulfidibacter</taxon>
    </lineage>
</organism>
<dbReference type="PANTHER" id="PTHR30203">
    <property type="entry name" value="OUTER MEMBRANE CATION EFFLUX PROTEIN"/>
    <property type="match status" value="1"/>
</dbReference>
<dbReference type="KEGG" id="scor:J3U87_22880"/>
<keyword evidence="2" id="KW-0812">Transmembrane</keyword>
<keyword evidence="4" id="KW-1185">Reference proteome</keyword>
<evidence type="ECO:0000256" key="2">
    <source>
        <dbReference type="RuleBase" id="RU362097"/>
    </source>
</evidence>
<gene>
    <name evidence="3" type="ORF">J3U87_22880</name>
</gene>
<reference evidence="3" key="1">
    <citation type="submission" date="2021-03" db="EMBL/GenBank/DDBJ databases">
        <title>Acanthopleuribacteraceae sp. M133.</title>
        <authorList>
            <person name="Wang G."/>
        </authorList>
    </citation>
    <scope>NUCLEOTIDE SEQUENCE</scope>
    <source>
        <strain evidence="3">M133</strain>
    </source>
</reference>
<keyword evidence="2" id="KW-0564">Palmitate</keyword>
<dbReference type="Gene3D" id="2.20.200.10">
    <property type="entry name" value="Outer membrane efflux proteins (OEP)"/>
    <property type="match status" value="1"/>
</dbReference>
<dbReference type="InterPro" id="IPR010131">
    <property type="entry name" value="MdtP/NodT-like"/>
</dbReference>